<gene>
    <name evidence="4" type="ORF">phCDa_75</name>
</gene>
<feature type="domain" description="VWA-like" evidence="2">
    <location>
        <begin position="267"/>
        <end position="390"/>
    </location>
</feature>
<evidence type="ECO:0000259" key="2">
    <source>
        <dbReference type="Pfam" id="PF09967"/>
    </source>
</evidence>
<dbReference type="Pfam" id="PF09967">
    <property type="entry name" value="DUF2201"/>
    <property type="match status" value="1"/>
</dbReference>
<dbReference type="Proteomes" id="UP000252224">
    <property type="component" value="Segment"/>
</dbReference>
<feature type="compositionally biased region" description="Low complexity" evidence="1">
    <location>
        <begin position="170"/>
        <end position="181"/>
    </location>
</feature>
<protein>
    <recommendedName>
        <fullName evidence="6">Metallopeptidase</fullName>
    </recommendedName>
</protein>
<proteinExistence type="predicted"/>
<dbReference type="InterPro" id="IPR025154">
    <property type="entry name" value="Put_metallopeptidase_dom"/>
</dbReference>
<evidence type="ECO:0000259" key="3">
    <source>
        <dbReference type="Pfam" id="PF13203"/>
    </source>
</evidence>
<reference evidence="4 5" key="1">
    <citation type="submission" date="2018-05" db="EMBL/GenBank/DDBJ databases">
        <title>Genomic characterization of a novel Pseudomonas phage phCDa.</title>
        <authorList>
            <person name="Chen C."/>
            <person name="Lu D."/>
            <person name="Wang J."/>
            <person name="Fu R."/>
        </authorList>
    </citation>
    <scope>NUCLEOTIDE SEQUENCE [LARGE SCALE GENOMIC DNA]</scope>
</reference>
<dbReference type="InterPro" id="IPR036465">
    <property type="entry name" value="vWFA_dom_sf"/>
</dbReference>
<dbReference type="PANTHER" id="PTHR38730">
    <property type="entry name" value="SLL7028 PROTEIN"/>
    <property type="match status" value="1"/>
</dbReference>
<dbReference type="CDD" id="cd00198">
    <property type="entry name" value="vWFA"/>
    <property type="match status" value="1"/>
</dbReference>
<evidence type="ECO:0000313" key="5">
    <source>
        <dbReference type="Proteomes" id="UP000252224"/>
    </source>
</evidence>
<dbReference type="EMBL" id="MH382836">
    <property type="protein sequence ID" value="AXC36519.1"/>
    <property type="molecule type" value="Genomic_DNA"/>
</dbReference>
<accession>A0A2Z5H996</accession>
<dbReference type="SUPFAM" id="SSF53300">
    <property type="entry name" value="vWA-like"/>
    <property type="match status" value="1"/>
</dbReference>
<evidence type="ECO:0008006" key="6">
    <source>
        <dbReference type="Google" id="ProtNLM"/>
    </source>
</evidence>
<dbReference type="Pfam" id="PF13203">
    <property type="entry name" value="DUF2201_N"/>
    <property type="match status" value="1"/>
</dbReference>
<dbReference type="InterPro" id="IPR018698">
    <property type="entry name" value="VWA-like_dom"/>
</dbReference>
<feature type="domain" description="Putative metallopeptidase" evidence="3">
    <location>
        <begin position="16"/>
        <end position="251"/>
    </location>
</feature>
<dbReference type="PANTHER" id="PTHR38730:SF1">
    <property type="entry name" value="SLL7028 PROTEIN"/>
    <property type="match status" value="1"/>
</dbReference>
<feature type="region of interest" description="Disordered" evidence="1">
    <location>
        <begin position="148"/>
        <end position="186"/>
    </location>
</feature>
<keyword evidence="5" id="KW-1185">Reference proteome</keyword>
<sequence length="395" mass="44352">MEANQVTNNEEFLKALTKARLDLMQMPSATFLTTLALMMKQKVDDVNCQTAATDGLCIFYNTGFFLKLTRKQRPTLIAHEAMHAALDHLVLAKAHKITPEQHQRFNRAADFVINDFLVLSGFEPIENWCHDVKYRGQTTMEVYRQLQEEEAESGGAGGSQGDPFDDLMDPGSSEPGLSESEVNQQVKSNVTAAATATKMKGGDASGTIPADVQVFIDGLLKPKLPMAAHLRKFFTAIDKSNYSWKKLNRRFYPQLMPGLQGKKLGHIAFAFDMSSSVSDADIKRYVSELYAVVRNLKPDRISLVQFTCELKSVHRIKTVRELAEMELRGRGGTDIEPLMEWAKANKPTALCVFTDGEYAHPSFNPGCPIMWMIHGYRKDMFECDFGTTIRFDVDE</sequence>
<organism evidence="4 5">
    <name type="scientific">Pseudomonas phage phCDa</name>
    <dbReference type="NCBI Taxonomy" id="2268587"/>
    <lineage>
        <taxon>Viruses</taxon>
        <taxon>Duplodnaviria</taxon>
        <taxon>Heunggongvirae</taxon>
        <taxon>Uroviricota</taxon>
        <taxon>Caudoviricetes</taxon>
        <taxon>Schitoviridae</taxon>
        <taxon>Shizishanvirus</taxon>
        <taxon>Shizishanvirus phCDa</taxon>
    </lineage>
</organism>
<evidence type="ECO:0000313" key="4">
    <source>
        <dbReference type="EMBL" id="AXC36519.1"/>
    </source>
</evidence>
<evidence type="ECO:0000256" key="1">
    <source>
        <dbReference type="SAM" id="MobiDB-lite"/>
    </source>
</evidence>
<name>A0A2Z5H996_9CAUD</name>
<dbReference type="Gene3D" id="3.40.50.410">
    <property type="entry name" value="von Willebrand factor, type A domain"/>
    <property type="match status" value="1"/>
</dbReference>